<evidence type="ECO:0000256" key="1">
    <source>
        <dbReference type="SAM" id="MobiDB-lite"/>
    </source>
</evidence>
<dbReference type="AlphaFoldDB" id="A0AAU7X0M9"/>
<dbReference type="RefSeq" id="WP_144404844.1">
    <property type="nucleotide sequence ID" value="NZ_CP158490.1"/>
</dbReference>
<protein>
    <submittedName>
        <fullName evidence="2">Uncharacterized protein</fullName>
    </submittedName>
</protein>
<name>A0AAU7X0M9_9PSED</name>
<gene>
    <name evidence="2" type="ORF">ABCR88_03985</name>
</gene>
<feature type="compositionally biased region" description="Polar residues" evidence="1">
    <location>
        <begin position="40"/>
        <end position="51"/>
    </location>
</feature>
<evidence type="ECO:0000313" key="2">
    <source>
        <dbReference type="EMBL" id="XBY24999.1"/>
    </source>
</evidence>
<reference evidence="2" key="1">
    <citation type="submission" date="2024-06" db="EMBL/GenBank/DDBJ databases">
        <authorList>
            <person name="Wu L."/>
        </authorList>
    </citation>
    <scope>NUCLEOTIDE SEQUENCE</scope>
    <source>
        <strain evidence="2">W17</strain>
    </source>
</reference>
<accession>A0AAU7X0M9</accession>
<feature type="region of interest" description="Disordered" evidence="1">
    <location>
        <begin position="63"/>
        <end position="98"/>
    </location>
</feature>
<organism evidence="2">
    <name type="scientific">Pseudomonas sp. W17</name>
    <dbReference type="NCBI Taxonomy" id="3144407"/>
    <lineage>
        <taxon>Bacteria</taxon>
        <taxon>Pseudomonadati</taxon>
        <taxon>Pseudomonadota</taxon>
        <taxon>Gammaproteobacteria</taxon>
        <taxon>Pseudomonadales</taxon>
        <taxon>Pseudomonadaceae</taxon>
        <taxon>Pseudomonas</taxon>
    </lineage>
</organism>
<dbReference type="EMBL" id="CP158490">
    <property type="protein sequence ID" value="XBY24999.1"/>
    <property type="molecule type" value="Genomic_DNA"/>
</dbReference>
<feature type="region of interest" description="Disordered" evidence="1">
    <location>
        <begin position="1"/>
        <end position="51"/>
    </location>
</feature>
<proteinExistence type="predicted"/>
<feature type="compositionally biased region" description="Basic and acidic residues" evidence="1">
    <location>
        <begin position="28"/>
        <end position="38"/>
    </location>
</feature>
<sequence length="98" mass="10909">MTIERWPMPVASTAQTLERRAWGPSEINVKKSSTDRRHIPQNSRPSPKTLSWDNADEIVSAMAHPADTPPTKHLAGHQQQQSSSQLKIKKSYVPGGIQ</sequence>